<gene>
    <name evidence="2" type="ORF">NKR19_g2883</name>
</gene>
<dbReference type="PANTHER" id="PTHR40780:SF2">
    <property type="entry name" value="DUF3669 DOMAIN-CONTAINING PROTEIN"/>
    <property type="match status" value="1"/>
</dbReference>
<keyword evidence="2" id="KW-0347">Helicase</keyword>
<keyword evidence="2" id="KW-0547">Nucleotide-binding</keyword>
<keyword evidence="3" id="KW-1185">Reference proteome</keyword>
<feature type="domain" description="DUF3669" evidence="1">
    <location>
        <begin position="266"/>
        <end position="330"/>
    </location>
</feature>
<comment type="caution">
    <text evidence="2">The sequence shown here is derived from an EMBL/GenBank/DDBJ whole genome shotgun (WGS) entry which is preliminary data.</text>
</comment>
<name>A0AA38RY29_9PEZI</name>
<dbReference type="Proteomes" id="UP001174691">
    <property type="component" value="Unassembled WGS sequence"/>
</dbReference>
<evidence type="ECO:0000313" key="3">
    <source>
        <dbReference type="Proteomes" id="UP001174691"/>
    </source>
</evidence>
<dbReference type="GO" id="GO:0004386">
    <property type="term" value="F:helicase activity"/>
    <property type="evidence" value="ECO:0007669"/>
    <property type="project" value="UniProtKB-KW"/>
</dbReference>
<dbReference type="AlphaFoldDB" id="A0AA38RY29"/>
<evidence type="ECO:0000313" key="2">
    <source>
        <dbReference type="EMBL" id="KAJ9160858.1"/>
    </source>
</evidence>
<organism evidence="2 3">
    <name type="scientific">Coniochaeta hoffmannii</name>
    <dbReference type="NCBI Taxonomy" id="91930"/>
    <lineage>
        <taxon>Eukaryota</taxon>
        <taxon>Fungi</taxon>
        <taxon>Dikarya</taxon>
        <taxon>Ascomycota</taxon>
        <taxon>Pezizomycotina</taxon>
        <taxon>Sordariomycetes</taxon>
        <taxon>Sordariomycetidae</taxon>
        <taxon>Coniochaetales</taxon>
        <taxon>Coniochaetaceae</taxon>
        <taxon>Coniochaeta</taxon>
    </lineage>
</organism>
<evidence type="ECO:0000259" key="1">
    <source>
        <dbReference type="Pfam" id="PF12417"/>
    </source>
</evidence>
<dbReference type="InterPro" id="IPR022137">
    <property type="entry name" value="Znf_prot_DUF3669"/>
</dbReference>
<sequence>MLSLHSVVSTTSSAAQRHTQAQEQGVKAFTKIGAGACGAVFAQDGQSLVIKLAKGDSKALWNDYTMHANIASKFARYVIDEVRVPACYFFVPPETTSYFDSYPNLVQAAEQLVNFPTAALVSERILPLPHGTRISLIEKYCSPRNRQNALADRANKDCLVRLYLGSMQGKTGGMFFSLRNFKLHLNHMVDLGLDVEALARRMGTSFALMHWAAKTDGRDVEFVLGSSAKKTPVGLPVDEIMALQEPTYTGPPSCVNEDFFTRTTEMWLLDFNQVQTITLDDAGVAMAVEAVKLNDPYVPKPLRKSTVERRIWKAFVISYLHASDIVLEEEGTGRELLELPRKFIAGITELERERIQRREA</sequence>
<dbReference type="PANTHER" id="PTHR40780">
    <property type="entry name" value="DUF3669 DOMAIN-CONTAINING PROTEIN"/>
    <property type="match status" value="1"/>
</dbReference>
<accession>A0AA38RY29</accession>
<dbReference type="Pfam" id="PF12417">
    <property type="entry name" value="DUF3669"/>
    <property type="match status" value="1"/>
</dbReference>
<protein>
    <submittedName>
        <fullName evidence="2">Pre-mRNA splicing factor ATP-dependent RNA helicase PRP43</fullName>
    </submittedName>
</protein>
<keyword evidence="2" id="KW-0378">Hydrolase</keyword>
<proteinExistence type="predicted"/>
<keyword evidence="2" id="KW-0067">ATP-binding</keyword>
<dbReference type="EMBL" id="JANBVN010000030">
    <property type="protein sequence ID" value="KAJ9160858.1"/>
    <property type="molecule type" value="Genomic_DNA"/>
</dbReference>
<reference evidence="2" key="1">
    <citation type="submission" date="2022-07" db="EMBL/GenBank/DDBJ databases">
        <title>Fungi with potential for degradation of polypropylene.</title>
        <authorList>
            <person name="Gostincar C."/>
        </authorList>
    </citation>
    <scope>NUCLEOTIDE SEQUENCE</scope>
    <source>
        <strain evidence="2">EXF-13287</strain>
    </source>
</reference>